<feature type="transmembrane region" description="Helical" evidence="1">
    <location>
        <begin position="29"/>
        <end position="49"/>
    </location>
</feature>
<name>A0ABR7UI30_9BRAD</name>
<keyword evidence="1" id="KW-0812">Transmembrane</keyword>
<organism evidence="2 3">
    <name type="scientific">Bradyrhizobium campsiandrae</name>
    <dbReference type="NCBI Taxonomy" id="1729892"/>
    <lineage>
        <taxon>Bacteria</taxon>
        <taxon>Pseudomonadati</taxon>
        <taxon>Pseudomonadota</taxon>
        <taxon>Alphaproteobacteria</taxon>
        <taxon>Hyphomicrobiales</taxon>
        <taxon>Nitrobacteraceae</taxon>
        <taxon>Bradyrhizobium</taxon>
    </lineage>
</organism>
<accession>A0ABR7UI30</accession>
<dbReference type="RefSeq" id="WP_188106451.1">
    <property type="nucleotide sequence ID" value="NZ_JAANIH010000058.1"/>
</dbReference>
<keyword evidence="3" id="KW-1185">Reference proteome</keyword>
<evidence type="ECO:0000313" key="2">
    <source>
        <dbReference type="EMBL" id="MBC9983129.1"/>
    </source>
</evidence>
<proteinExistence type="predicted"/>
<dbReference type="EMBL" id="JAATTO010000062">
    <property type="protein sequence ID" value="MBC9983129.1"/>
    <property type="molecule type" value="Genomic_DNA"/>
</dbReference>
<comment type="caution">
    <text evidence="2">The sequence shown here is derived from an EMBL/GenBank/DDBJ whole genome shotgun (WGS) entry which is preliminary data.</text>
</comment>
<evidence type="ECO:0000256" key="1">
    <source>
        <dbReference type="SAM" id="Phobius"/>
    </source>
</evidence>
<evidence type="ECO:0000313" key="3">
    <source>
        <dbReference type="Proteomes" id="UP000639516"/>
    </source>
</evidence>
<dbReference type="Proteomes" id="UP000639516">
    <property type="component" value="Unassembled WGS sequence"/>
</dbReference>
<protein>
    <submittedName>
        <fullName evidence="2">Uncharacterized protein</fullName>
    </submittedName>
</protein>
<feature type="transmembrane region" description="Helical" evidence="1">
    <location>
        <begin position="61"/>
        <end position="80"/>
    </location>
</feature>
<keyword evidence="1" id="KW-0472">Membrane</keyword>
<sequence length="298" mass="32259">MTGTEAVGVGLGFLAIVAPEFWPKMPRALSYSLAGIGLSWLTYSLILGIEELSHARLQYGPLAAIIAGAMLVGVGLLWHFSRSYRTSDTSEQSGHSVPAEAQPAQTHEQATIPSLYLECQMASQPVKVPESGKLTVARLGFAAADRPLFTWSQMVTIPNSEYRFSEGAIAHNAFRCELTNYGDHTLLDVRIEFALTYKKFLAAGGVFGSGATILERSWDFTSGKVDPGASHKIVFYILDVSPHVIELKVPSEAKAKILGQENYISVKLLSETTPKGGVISLFPQPEYKKPSSPPSKGD</sequence>
<keyword evidence="1" id="KW-1133">Transmembrane helix</keyword>
<gene>
    <name evidence="2" type="ORF">HA482_33500</name>
</gene>
<reference evidence="2 3" key="1">
    <citation type="journal article" date="2020" name="Arch. Microbiol.">
        <title>Bradyrhizobium campsiandrae sp. nov., a nitrogen-fixing bacterial strain isolated from a native leguminous tree from the Amazon adapted to flooded conditions.</title>
        <authorList>
            <person name="Cabral Michel D."/>
            <person name="Martins da Costa E."/>
            <person name="Azarias Guimaraes A."/>
            <person name="Soares de Carvalho T."/>
            <person name="Santos de Castro Caputo P."/>
            <person name="Willems A."/>
            <person name="de Souza Moreira F.M."/>
        </authorList>
    </citation>
    <scope>NUCLEOTIDE SEQUENCE [LARGE SCALE GENOMIC DNA]</scope>
    <source>
        <strain evidence="3">INPA 384B</strain>
    </source>
</reference>
<feature type="transmembrane region" description="Helical" evidence="1">
    <location>
        <begin position="6"/>
        <end position="22"/>
    </location>
</feature>